<sequence length="532" mass="56841">MNVRFSGFGRTCAVLAACAALVAGCADSGATDSGGAAEMGETRGFLGDQGDPGEPVQGGTLSYATFAPVASLDPTVTPPAGSAGASELAAVYDVLMRYDNDADEFVPQLAESLEESDDHMTWTLTLRDGVTFSDGTPLDADAVVSSIERFNDGGGLYSELYAYMVDSTTASDPSTVVFTLNKPWRSFPAILAYGHGMIVAPSADKGGKFTPIGAGPFTVVDLQPQQILELKARPDYWGGKPNLDGLKFVAISGEQPKIDALKTGGVDMIYLRSADTVNAAKAQFPGFIATTNMSLVQLINNQPGHPGADPLVRRAMAYAIDPELINQRAYDSQSISGSGMFLPWSNWHGNVDGAEYDPAKAKELLKQAKAGGYDGQLNYVAVNTPERVKVALAVQAQLNAVGFDVTIDYASSITDMNIKVYVEQSFDLAQGGYDVTEIGPEIRLFNSLHSESDPIIGIDDPEMDRRMDAVFSAPSEDAKRDAIDDLQAYTNEQQPFLSTNAGQVLVAWSDKVYGVHPSIDQVMLFDKAFIKK</sequence>
<dbReference type="CDD" id="cd00995">
    <property type="entry name" value="PBP2_NikA_DppA_OppA_like"/>
    <property type="match status" value="1"/>
</dbReference>
<dbReference type="SUPFAM" id="SSF53850">
    <property type="entry name" value="Periplasmic binding protein-like II"/>
    <property type="match status" value="1"/>
</dbReference>
<dbReference type="InterPro" id="IPR000914">
    <property type="entry name" value="SBP_5_dom"/>
</dbReference>
<dbReference type="KEGG" id="toy:FO059_17560"/>
<dbReference type="InterPro" id="IPR039424">
    <property type="entry name" value="SBP_5"/>
</dbReference>
<dbReference type="PANTHER" id="PTHR30290">
    <property type="entry name" value="PERIPLASMIC BINDING COMPONENT OF ABC TRANSPORTER"/>
    <property type="match status" value="1"/>
</dbReference>
<dbReference type="InterPro" id="IPR030678">
    <property type="entry name" value="Peptide/Ni-bd"/>
</dbReference>
<dbReference type="EMBL" id="CP041765">
    <property type="protein sequence ID" value="QDQ98818.1"/>
    <property type="molecule type" value="Genomic_DNA"/>
</dbReference>
<evidence type="ECO:0000256" key="1">
    <source>
        <dbReference type="ARBA" id="ARBA00022729"/>
    </source>
</evidence>
<dbReference type="Gene3D" id="3.10.105.10">
    <property type="entry name" value="Dipeptide-binding Protein, Domain 3"/>
    <property type="match status" value="1"/>
</dbReference>
<evidence type="ECO:0000256" key="2">
    <source>
        <dbReference type="SAM" id="MobiDB-lite"/>
    </source>
</evidence>
<evidence type="ECO:0000256" key="3">
    <source>
        <dbReference type="SAM" id="SignalP"/>
    </source>
</evidence>
<feature type="domain" description="Solute-binding protein family 5" evidence="4">
    <location>
        <begin position="104"/>
        <end position="433"/>
    </location>
</feature>
<feature type="signal peptide" evidence="3">
    <location>
        <begin position="1"/>
        <end position="28"/>
    </location>
</feature>
<protein>
    <submittedName>
        <fullName evidence="5">ABC transporter substrate-binding protein</fullName>
    </submittedName>
</protein>
<feature type="chain" id="PRO_5039455950" evidence="3">
    <location>
        <begin position="29"/>
        <end position="532"/>
    </location>
</feature>
<keyword evidence="1 3" id="KW-0732">Signal</keyword>
<reference evidence="5 6" key="1">
    <citation type="submission" date="2019-07" db="EMBL/GenBank/DDBJ databases">
        <title>Tomitella cavernea sp. nov., an actinomycete isolated from soil.</title>
        <authorList>
            <person name="Cheng J."/>
        </authorList>
    </citation>
    <scope>NUCLEOTIDE SEQUENCE [LARGE SCALE GENOMIC DNA]</scope>
    <source>
        <strain evidence="5 6">HY188</strain>
    </source>
</reference>
<dbReference type="PIRSF" id="PIRSF002741">
    <property type="entry name" value="MppA"/>
    <property type="match status" value="1"/>
</dbReference>
<dbReference type="Pfam" id="PF00496">
    <property type="entry name" value="SBP_bac_5"/>
    <property type="match status" value="1"/>
</dbReference>
<dbReference type="Gene3D" id="3.40.190.10">
    <property type="entry name" value="Periplasmic binding protein-like II"/>
    <property type="match status" value="1"/>
</dbReference>
<dbReference type="Proteomes" id="UP000317344">
    <property type="component" value="Chromosome"/>
</dbReference>
<gene>
    <name evidence="5" type="ORF">FO059_17560</name>
</gene>
<dbReference type="GO" id="GO:0042597">
    <property type="term" value="C:periplasmic space"/>
    <property type="evidence" value="ECO:0007669"/>
    <property type="project" value="UniProtKB-ARBA"/>
</dbReference>
<feature type="region of interest" description="Disordered" evidence="2">
    <location>
        <begin position="39"/>
        <end position="59"/>
    </location>
</feature>
<evidence type="ECO:0000259" key="4">
    <source>
        <dbReference type="Pfam" id="PF00496"/>
    </source>
</evidence>
<organism evidence="5 6">
    <name type="scientific">Tomitella fengzijianii</name>
    <dbReference type="NCBI Taxonomy" id="2597660"/>
    <lineage>
        <taxon>Bacteria</taxon>
        <taxon>Bacillati</taxon>
        <taxon>Actinomycetota</taxon>
        <taxon>Actinomycetes</taxon>
        <taxon>Mycobacteriales</taxon>
        <taxon>Tomitella</taxon>
    </lineage>
</organism>
<keyword evidence="6" id="KW-1185">Reference proteome</keyword>
<accession>A0A516X6X1</accession>
<proteinExistence type="predicted"/>
<name>A0A516X6X1_9ACTN</name>
<dbReference type="GO" id="GO:1904680">
    <property type="term" value="F:peptide transmembrane transporter activity"/>
    <property type="evidence" value="ECO:0007669"/>
    <property type="project" value="TreeGrafter"/>
</dbReference>
<dbReference type="PROSITE" id="PS51257">
    <property type="entry name" value="PROKAR_LIPOPROTEIN"/>
    <property type="match status" value="1"/>
</dbReference>
<reference evidence="5 6" key="2">
    <citation type="submission" date="2019-07" db="EMBL/GenBank/DDBJ databases">
        <authorList>
            <person name="Huang Y."/>
        </authorList>
    </citation>
    <scope>NUCLEOTIDE SEQUENCE [LARGE SCALE GENOMIC DNA]</scope>
    <source>
        <strain evidence="5 6">HY188</strain>
    </source>
</reference>
<dbReference type="PANTHER" id="PTHR30290:SF38">
    <property type="entry name" value="D,D-DIPEPTIDE-BINDING PERIPLASMIC PROTEIN DDPA-RELATED"/>
    <property type="match status" value="1"/>
</dbReference>
<dbReference type="GO" id="GO:0015833">
    <property type="term" value="P:peptide transport"/>
    <property type="evidence" value="ECO:0007669"/>
    <property type="project" value="TreeGrafter"/>
</dbReference>
<dbReference type="RefSeq" id="WP_143910222.1">
    <property type="nucleotide sequence ID" value="NZ_CP041765.1"/>
</dbReference>
<dbReference type="OrthoDB" id="4499015at2"/>
<evidence type="ECO:0000313" key="5">
    <source>
        <dbReference type="EMBL" id="QDQ98818.1"/>
    </source>
</evidence>
<dbReference type="AlphaFoldDB" id="A0A516X6X1"/>
<evidence type="ECO:0000313" key="6">
    <source>
        <dbReference type="Proteomes" id="UP000317344"/>
    </source>
</evidence>
<dbReference type="GO" id="GO:0043190">
    <property type="term" value="C:ATP-binding cassette (ABC) transporter complex"/>
    <property type="evidence" value="ECO:0007669"/>
    <property type="project" value="InterPro"/>
</dbReference>